<dbReference type="SMART" id="SM00829">
    <property type="entry name" value="PKS_ER"/>
    <property type="match status" value="1"/>
</dbReference>
<evidence type="ECO:0000256" key="1">
    <source>
        <dbReference type="ARBA" id="ARBA00022450"/>
    </source>
</evidence>
<keyword evidence="11" id="KW-1185">Reference proteome</keyword>
<dbReference type="SMART" id="SM00825">
    <property type="entry name" value="PKS_KS"/>
    <property type="match status" value="1"/>
</dbReference>
<feature type="active site" description="Proton acceptor; for dehydratase activity" evidence="6">
    <location>
        <position position="962"/>
    </location>
</feature>
<dbReference type="STRING" id="36646.A0A1V6V097"/>
<dbReference type="Pfam" id="PF08240">
    <property type="entry name" value="ADH_N"/>
    <property type="match status" value="1"/>
</dbReference>
<dbReference type="Pfam" id="PF23114">
    <property type="entry name" value="NAD-bd_HRPKS_sdrA"/>
    <property type="match status" value="1"/>
</dbReference>
<feature type="active site" description="Proton donor; for dehydratase activity" evidence="6">
    <location>
        <position position="1159"/>
    </location>
</feature>
<dbReference type="InterPro" id="IPR001227">
    <property type="entry name" value="Ac_transferase_dom_sf"/>
</dbReference>
<dbReference type="GO" id="GO:0031177">
    <property type="term" value="F:phosphopantetheine binding"/>
    <property type="evidence" value="ECO:0007669"/>
    <property type="project" value="InterPro"/>
</dbReference>
<dbReference type="InterPro" id="IPR049900">
    <property type="entry name" value="PKS_mFAS_DH"/>
</dbReference>
<dbReference type="Pfam" id="PF02801">
    <property type="entry name" value="Ketoacyl-synt_C"/>
    <property type="match status" value="1"/>
</dbReference>
<keyword evidence="4" id="KW-0808">Transferase</keyword>
<dbReference type="SUPFAM" id="SSF47336">
    <property type="entry name" value="ACP-like"/>
    <property type="match status" value="1"/>
</dbReference>
<dbReference type="GO" id="GO:0004315">
    <property type="term" value="F:3-oxoacyl-[acyl-carrier-protein] synthase activity"/>
    <property type="evidence" value="ECO:0007669"/>
    <property type="project" value="InterPro"/>
</dbReference>
<keyword evidence="1" id="KW-0596">Phosphopantetheine</keyword>
<dbReference type="InterPro" id="IPR032821">
    <property type="entry name" value="PKS_assoc"/>
</dbReference>
<dbReference type="InterPro" id="IPR018201">
    <property type="entry name" value="Ketoacyl_synth_AS"/>
</dbReference>
<evidence type="ECO:0000259" key="8">
    <source>
        <dbReference type="PROSITE" id="PS52004"/>
    </source>
</evidence>
<dbReference type="Pfam" id="PF16197">
    <property type="entry name" value="KAsynt_C_assoc"/>
    <property type="match status" value="1"/>
</dbReference>
<feature type="domain" description="PKS/mFAS DH" evidence="9">
    <location>
        <begin position="930"/>
        <end position="1252"/>
    </location>
</feature>
<sequence length="2217" mass="243099">MDGANSEGAHHDEQGTPQPIAIIGYACRLPGQVTSPGDLWELCTRARSGWSPIPKDRFSVEALQHPNPSKVGCFNPKGGYFLDEDIARFDAPFFNITVQEATSMDPQQRLLLECTYEALESAGIPKENLARRNVGVFVGGNFSDYELHNVRDIETIPMYQATACAASLQSNRISYFFDLRGPSITMDTACSSSLVALHYAVQSLRNGESTEALIAGCHLNLVPDIWVSMSMSQLFNDEGKTFSFDERATSGFARGEGCGVVVLKPLNVALRDKDPVRAVVVHSGVNQDGRTKGITLPNAQAQEELIRRVYKEANLNPDECGFVEMHGTGTKAGDPVEAAAVHAALGKNRTARNPLYIGSVKSNIGHLEGASGIISVIKAAMMLDRELMLPNAEFKKANPNIPMSEWNMKLLTTTRPWPSRKKYLSVSNYGFGGTNAHAVLEKAPLASKAPDEAVEDVEVDPKRKLFLISANDKESLRTRIKDFGIYFEQHPEVFEKVLFGNFAYTLGNKMSQLSYRVGVSATSLDDLGIRLAQLKINPSRVLGAPIVSFVFNGQGAQWAQMGVPLMHEYPVYELTIKRADQYLRELGAEFSLKEELEKNHKTSEIDYPHISQPACTALQIALVNLLQSWGIRPASVIGHSSGEISAAYAAGVYDLKGAMALAYWRGKMTSLLKSSFPSLKGTMIAVGASREAIQPMLKQLSGYATIACVNSPSSVTVSGEVCTIDELEKVLQDKQLFNRRLKIDVAYHSDHMKKVAEAYRAAIKTIQHFPSAMVSFFSSVFGRLASTAEVGPEYWIANLTSPVLFSDALSKIVMDNETRPNLFVEIGPHSTMKGPIMDTLKSLGPTVSKIGYTPTILRKVDAAESVLDAAAAAYVRGATLNMTGVNFPKTGATNRWFLTNLPRYPWQHGTRYWHIARISQKHAARDCARNDILGVLANYSNDLEPTWRNIVRLDEIPYLRDHKMQGMAVYPLAGYLVMAIEAARRRAKQADIQISLFELREVMVGSALVLSDDTDAETTITLRPYAEGTRGSSNLWDEFRVCSWTPKRGWTEHCTGQVRVRSDPKQQAAAISSPFETQATHTKARIARIQESATNYLDMSHMYQVLSDLGAGYGPIFQDIDNCHSSPNHSFGDLHVRDTRSVMPKQFEPSLTIHPSFLDGLLHFAWPLLGQGLGRMDLDTLYMPTMIKRVTVGLNVPTTAGEHVKGYCSGSPSLPSPEPTKFDLFAIQEGAVEPIITIEGLVMTPLRNPNTHREDTRKLCYKINWHPLTEVENTVKVDVQDHNDPVESHDDNYTHEDAHLSKITEQMNDVHANGSRIVPKHDLFISHLGKPDDSIADKLSIALSDVSGWQVFVQAFSEMDFTHKHLVLLQTGASSLRHITEGVFEELKKALLNARTVLWVYRNDSPDAQMAVGLARTLRSETMVRIATLGLAPEDAEYPEKPIQAAMRAIWPTDETKPSKDLEFKAKGSELFVQRVVEDDTANCFVHNETHDMTISTQPFSQPGRRFKIQIGNPGALDSVYFVDDNPLPLGEDQIELQVRASGLNFKDIVVSMGQLAQSYIGIECSGIVSSVGSNVKDFKVGQRVMAMPEGCFSTYARCSVTSAVEIPADMSFEVAATVPVVFCTAYYALFDLGQLQAGERVLIHAGAGGVGQAAIMLAQMTGADIFITVGSLDKKRYLMIQYGIPEDRIFYSRDASFARSVRRATGGVGVDVIVNSLAGELLRETWECLAPFGRFVEIGKADITKNTRLEMQPFDHNVIFSSVDLTKVGKFKPQLMKRLLGDVCRLIGEGSVHPILPLSIYRISEIEKAFRTLQSGKSMGKIVVVPHEDDQVKAVAPKTSPNLLRSDASYILIGGTGGLGRSIARWMSSKGAKNIVLVSRRATIDDKVRALIDTLAPSGVRIVVKACDVSSQKSVEALVRNEMRDLPPIRGVIHGSMVLRDMLFENMSFEDFTVVACNKVEGAWNLHNALINSPLDFFIVLSSVAGIIGNRGQAAYSAANAFLDGFIAYRKSLGLPGTSVDLAAVSDVGYLADTDAQRRQEVMKNIGGQTIDESEVLALIAAALTGDLDQSCSGQCITGLRLDSLENNFWVQDAKFSVLSEAAKVSLGSSSHRDGPSVPLQATLSAAPSKEEALKVCYEALAAKLAQVLVLSVEDMDPSITVASLGLDSLVAIEIRNWIAREANANVQVLELLSSGSLMALAEIILKKSQAYTRID</sequence>
<dbReference type="Gene3D" id="3.90.180.10">
    <property type="entry name" value="Medium-chain alcohol dehydrogenases, catalytic domain"/>
    <property type="match status" value="1"/>
</dbReference>
<dbReference type="GO" id="GO:0006633">
    <property type="term" value="P:fatty acid biosynthetic process"/>
    <property type="evidence" value="ECO:0007669"/>
    <property type="project" value="InterPro"/>
</dbReference>
<dbReference type="InterPro" id="IPR056501">
    <property type="entry name" value="NAD-bd_HRPKS_sdrA"/>
</dbReference>
<dbReference type="InterPro" id="IPR013154">
    <property type="entry name" value="ADH-like_N"/>
</dbReference>
<dbReference type="InterPro" id="IPR013968">
    <property type="entry name" value="PKS_KR"/>
</dbReference>
<dbReference type="InterPro" id="IPR020806">
    <property type="entry name" value="PKS_PP-bd"/>
</dbReference>
<dbReference type="Gene3D" id="3.10.129.110">
    <property type="entry name" value="Polyketide synthase dehydratase"/>
    <property type="match status" value="1"/>
</dbReference>
<dbReference type="Gene3D" id="3.40.366.10">
    <property type="entry name" value="Malonyl-Coenzyme A Acyl Carrier Protein, domain 2"/>
    <property type="match status" value="1"/>
</dbReference>
<dbReference type="FunFam" id="3.40.50.720:FF:000209">
    <property type="entry name" value="Polyketide synthase Pks12"/>
    <property type="match status" value="1"/>
</dbReference>
<evidence type="ECO:0000256" key="2">
    <source>
        <dbReference type="ARBA" id="ARBA00022553"/>
    </source>
</evidence>
<dbReference type="GO" id="GO:0008168">
    <property type="term" value="F:methyltransferase activity"/>
    <property type="evidence" value="ECO:0007669"/>
    <property type="project" value="UniProtKB-KW"/>
</dbReference>
<dbReference type="InterPro" id="IPR050091">
    <property type="entry name" value="PKS_NRPS_Biosynth_Enz"/>
</dbReference>
<evidence type="ECO:0000256" key="5">
    <source>
        <dbReference type="ARBA" id="ARBA00023268"/>
    </source>
</evidence>
<dbReference type="PROSITE" id="PS00012">
    <property type="entry name" value="PHOSPHOPANTETHEINE"/>
    <property type="match status" value="1"/>
</dbReference>
<evidence type="ECO:0000313" key="10">
    <source>
        <dbReference type="EMBL" id="OQE44094.1"/>
    </source>
</evidence>
<proteinExistence type="predicted"/>
<dbReference type="InterPro" id="IPR006162">
    <property type="entry name" value="Ppantetheine_attach_site"/>
</dbReference>
<dbReference type="PANTHER" id="PTHR43775:SF13">
    <property type="entry name" value="POLYKETIDE SYNTHASE 1"/>
    <property type="match status" value="1"/>
</dbReference>
<feature type="domain" description="Ketosynthase family 3 (KS3)" evidence="8">
    <location>
        <begin position="17"/>
        <end position="442"/>
    </location>
</feature>
<dbReference type="Gene3D" id="1.10.1200.10">
    <property type="entry name" value="ACP-like"/>
    <property type="match status" value="1"/>
</dbReference>
<dbReference type="SUPFAM" id="SSF53901">
    <property type="entry name" value="Thiolase-like"/>
    <property type="match status" value="1"/>
</dbReference>
<dbReference type="InterPro" id="IPR016039">
    <property type="entry name" value="Thiolase-like"/>
</dbReference>
<dbReference type="GO" id="GO:1901336">
    <property type="term" value="P:lactone biosynthetic process"/>
    <property type="evidence" value="ECO:0007669"/>
    <property type="project" value="UniProtKB-ARBA"/>
</dbReference>
<dbReference type="SUPFAM" id="SSF50129">
    <property type="entry name" value="GroES-like"/>
    <property type="match status" value="1"/>
</dbReference>
<comment type="caution">
    <text evidence="10">The sequence shown here is derived from an EMBL/GenBank/DDBJ whole genome shotgun (WGS) entry which is preliminary data.</text>
</comment>
<gene>
    <name evidence="10" type="ORF">PENCOP_c002G01853</name>
</gene>
<dbReference type="GO" id="GO:0032259">
    <property type="term" value="P:methylation"/>
    <property type="evidence" value="ECO:0007669"/>
    <property type="project" value="UniProtKB-KW"/>
</dbReference>
<dbReference type="InterPro" id="IPR016035">
    <property type="entry name" value="Acyl_Trfase/lysoPLipase"/>
</dbReference>
<evidence type="ECO:0000313" key="11">
    <source>
        <dbReference type="Proteomes" id="UP000191500"/>
    </source>
</evidence>
<dbReference type="InterPro" id="IPR042104">
    <property type="entry name" value="PKS_dehydratase_sf"/>
</dbReference>
<dbReference type="InterPro" id="IPR011032">
    <property type="entry name" value="GroES-like_sf"/>
</dbReference>
<dbReference type="Pfam" id="PF21089">
    <property type="entry name" value="PKS_DH_N"/>
    <property type="match status" value="1"/>
</dbReference>
<keyword evidence="2" id="KW-0597">Phosphoprotein</keyword>
<keyword evidence="3" id="KW-0489">Methyltransferase</keyword>
<organism evidence="10 11">
    <name type="scientific">Penicillium coprophilum</name>
    <dbReference type="NCBI Taxonomy" id="36646"/>
    <lineage>
        <taxon>Eukaryota</taxon>
        <taxon>Fungi</taxon>
        <taxon>Dikarya</taxon>
        <taxon>Ascomycota</taxon>
        <taxon>Pezizomycotina</taxon>
        <taxon>Eurotiomycetes</taxon>
        <taxon>Eurotiomycetidae</taxon>
        <taxon>Eurotiales</taxon>
        <taxon>Aspergillaceae</taxon>
        <taxon>Penicillium</taxon>
    </lineage>
</organism>
<dbReference type="InterPro" id="IPR020807">
    <property type="entry name" value="PKS_DH"/>
</dbReference>
<dbReference type="CDD" id="cd00833">
    <property type="entry name" value="PKS"/>
    <property type="match status" value="1"/>
</dbReference>
<dbReference type="SMART" id="SM00823">
    <property type="entry name" value="PKS_PP"/>
    <property type="match status" value="1"/>
</dbReference>
<dbReference type="InterPro" id="IPR009081">
    <property type="entry name" value="PP-bd_ACP"/>
</dbReference>
<name>A0A1V6V097_9EURO</name>
<dbReference type="Pfam" id="PF13602">
    <property type="entry name" value="ADH_zinc_N_2"/>
    <property type="match status" value="1"/>
</dbReference>
<dbReference type="CDD" id="cd05195">
    <property type="entry name" value="enoyl_red"/>
    <property type="match status" value="1"/>
</dbReference>
<dbReference type="GO" id="GO:0004312">
    <property type="term" value="F:fatty acid synthase activity"/>
    <property type="evidence" value="ECO:0007669"/>
    <property type="project" value="TreeGrafter"/>
</dbReference>
<dbReference type="Pfam" id="PF14765">
    <property type="entry name" value="PS-DH"/>
    <property type="match status" value="1"/>
</dbReference>
<dbReference type="SUPFAM" id="SSF52151">
    <property type="entry name" value="FabD/lysophospholipase-like"/>
    <property type="match status" value="1"/>
</dbReference>
<dbReference type="InterPro" id="IPR036291">
    <property type="entry name" value="NAD(P)-bd_dom_sf"/>
</dbReference>
<dbReference type="InterPro" id="IPR014031">
    <property type="entry name" value="Ketoacyl_synth_C"/>
</dbReference>
<dbReference type="Pfam" id="PF00698">
    <property type="entry name" value="Acyl_transf_1"/>
    <property type="match status" value="1"/>
</dbReference>
<dbReference type="PROSITE" id="PS50075">
    <property type="entry name" value="CARRIER"/>
    <property type="match status" value="1"/>
</dbReference>
<evidence type="ECO:0000256" key="6">
    <source>
        <dbReference type="PROSITE-ProRule" id="PRU01363"/>
    </source>
</evidence>
<dbReference type="InterPro" id="IPR036736">
    <property type="entry name" value="ACP-like_sf"/>
</dbReference>
<feature type="domain" description="Carrier" evidence="7">
    <location>
        <begin position="2133"/>
        <end position="2210"/>
    </location>
</feature>
<evidence type="ECO:0000259" key="7">
    <source>
        <dbReference type="PROSITE" id="PS50075"/>
    </source>
</evidence>
<protein>
    <submittedName>
        <fullName evidence="10">Uncharacterized protein</fullName>
    </submittedName>
</protein>
<dbReference type="SUPFAM" id="SSF51735">
    <property type="entry name" value="NAD(P)-binding Rossmann-fold domains"/>
    <property type="match status" value="2"/>
</dbReference>
<dbReference type="SMART" id="SM00826">
    <property type="entry name" value="PKS_DH"/>
    <property type="match status" value="1"/>
</dbReference>
<dbReference type="PANTHER" id="PTHR43775">
    <property type="entry name" value="FATTY ACID SYNTHASE"/>
    <property type="match status" value="1"/>
</dbReference>
<dbReference type="Gene3D" id="3.40.47.10">
    <property type="match status" value="1"/>
</dbReference>
<dbReference type="InterPro" id="IPR049551">
    <property type="entry name" value="PKS_DH_C"/>
</dbReference>
<dbReference type="Pfam" id="PF08659">
    <property type="entry name" value="KR"/>
    <property type="match status" value="1"/>
</dbReference>
<dbReference type="InterPro" id="IPR014030">
    <property type="entry name" value="Ketoacyl_synth_N"/>
</dbReference>
<dbReference type="SMART" id="SM00822">
    <property type="entry name" value="PKS_KR"/>
    <property type="match status" value="1"/>
</dbReference>
<dbReference type="SMART" id="SM00827">
    <property type="entry name" value="PKS_AT"/>
    <property type="match status" value="1"/>
</dbReference>
<dbReference type="GO" id="GO:0030639">
    <property type="term" value="P:polyketide biosynthetic process"/>
    <property type="evidence" value="ECO:0007669"/>
    <property type="project" value="UniProtKB-ARBA"/>
</dbReference>
<dbReference type="GO" id="GO:0016491">
    <property type="term" value="F:oxidoreductase activity"/>
    <property type="evidence" value="ECO:0007669"/>
    <property type="project" value="InterPro"/>
</dbReference>
<feature type="region of interest" description="N-terminal hotdog fold" evidence="6">
    <location>
        <begin position="930"/>
        <end position="1065"/>
    </location>
</feature>
<dbReference type="Pfam" id="PF23297">
    <property type="entry name" value="ACP_SdgA_C"/>
    <property type="match status" value="1"/>
</dbReference>
<dbReference type="InterPro" id="IPR014043">
    <property type="entry name" value="Acyl_transferase_dom"/>
</dbReference>
<evidence type="ECO:0000256" key="3">
    <source>
        <dbReference type="ARBA" id="ARBA00022603"/>
    </source>
</evidence>
<dbReference type="EMBL" id="MDDG01000002">
    <property type="protein sequence ID" value="OQE44094.1"/>
    <property type="molecule type" value="Genomic_DNA"/>
</dbReference>
<reference evidence="11" key="1">
    <citation type="journal article" date="2017" name="Nat. Microbiol.">
        <title>Global analysis of biosynthetic gene clusters reveals vast potential of secondary metabolite production in Penicillium species.</title>
        <authorList>
            <person name="Nielsen J.C."/>
            <person name="Grijseels S."/>
            <person name="Prigent S."/>
            <person name="Ji B."/>
            <person name="Dainat J."/>
            <person name="Nielsen K.F."/>
            <person name="Frisvad J.C."/>
            <person name="Workman M."/>
            <person name="Nielsen J."/>
        </authorList>
    </citation>
    <scope>NUCLEOTIDE SEQUENCE [LARGE SCALE GENOMIC DNA]</scope>
    <source>
        <strain evidence="11">IBT 31321</strain>
    </source>
</reference>
<dbReference type="Proteomes" id="UP000191500">
    <property type="component" value="Unassembled WGS sequence"/>
</dbReference>
<feature type="region of interest" description="C-terminal hotdog fold" evidence="6">
    <location>
        <begin position="1094"/>
        <end position="1252"/>
    </location>
</feature>
<dbReference type="PROSITE" id="PS52019">
    <property type="entry name" value="PKS_MFAS_DH"/>
    <property type="match status" value="1"/>
</dbReference>
<dbReference type="Gene3D" id="3.40.50.720">
    <property type="entry name" value="NAD(P)-binding Rossmann-like Domain"/>
    <property type="match status" value="2"/>
</dbReference>
<dbReference type="InterPro" id="IPR020841">
    <property type="entry name" value="PKS_Beta-ketoAc_synthase_dom"/>
</dbReference>
<dbReference type="SUPFAM" id="SSF55048">
    <property type="entry name" value="Probable ACP-binding domain of malonyl-CoA ACP transacylase"/>
    <property type="match status" value="1"/>
</dbReference>
<evidence type="ECO:0000259" key="9">
    <source>
        <dbReference type="PROSITE" id="PS52019"/>
    </source>
</evidence>
<dbReference type="PROSITE" id="PS52004">
    <property type="entry name" value="KS3_2"/>
    <property type="match status" value="1"/>
</dbReference>
<dbReference type="Pfam" id="PF00109">
    <property type="entry name" value="ketoacyl-synt"/>
    <property type="match status" value="1"/>
</dbReference>
<evidence type="ECO:0000256" key="4">
    <source>
        <dbReference type="ARBA" id="ARBA00022679"/>
    </source>
</evidence>
<accession>A0A1V6V097</accession>
<keyword evidence="5" id="KW-0511">Multifunctional enzyme</keyword>
<dbReference type="InterPro" id="IPR016036">
    <property type="entry name" value="Malonyl_transacylase_ACP-bd"/>
</dbReference>
<dbReference type="PROSITE" id="PS00606">
    <property type="entry name" value="KS3_1"/>
    <property type="match status" value="1"/>
</dbReference>
<dbReference type="InterPro" id="IPR049552">
    <property type="entry name" value="PKS_DH_N"/>
</dbReference>
<dbReference type="InterPro" id="IPR057326">
    <property type="entry name" value="KR_dom"/>
</dbReference>
<dbReference type="InterPro" id="IPR020843">
    <property type="entry name" value="ER"/>
</dbReference>